<protein>
    <submittedName>
        <fullName evidence="1">Uncharacterized protein</fullName>
    </submittedName>
</protein>
<evidence type="ECO:0000313" key="1">
    <source>
        <dbReference type="EMBL" id="CZS98195.1"/>
    </source>
</evidence>
<dbReference type="Proteomes" id="UP000178129">
    <property type="component" value="Unassembled WGS sequence"/>
</dbReference>
<organism evidence="1 2">
    <name type="scientific">Rhynchosporium graminicola</name>
    <dbReference type="NCBI Taxonomy" id="2792576"/>
    <lineage>
        <taxon>Eukaryota</taxon>
        <taxon>Fungi</taxon>
        <taxon>Dikarya</taxon>
        <taxon>Ascomycota</taxon>
        <taxon>Pezizomycotina</taxon>
        <taxon>Leotiomycetes</taxon>
        <taxon>Helotiales</taxon>
        <taxon>Ploettnerulaceae</taxon>
        <taxon>Rhynchosporium</taxon>
    </lineage>
</organism>
<evidence type="ECO:0000313" key="2">
    <source>
        <dbReference type="Proteomes" id="UP000178129"/>
    </source>
</evidence>
<gene>
    <name evidence="1" type="ORF">RCO7_14469</name>
</gene>
<accession>A0A1E1KJI7</accession>
<name>A0A1E1KJI7_9HELO</name>
<reference evidence="2" key="1">
    <citation type="submission" date="2016-03" db="EMBL/GenBank/DDBJ databases">
        <authorList>
            <person name="Ploux O."/>
        </authorList>
    </citation>
    <scope>NUCLEOTIDE SEQUENCE [LARGE SCALE GENOMIC DNA]</scope>
    <source>
        <strain evidence="2">UK7</strain>
    </source>
</reference>
<sequence>MCRYLVYYICVPYGHRFPVKRMQVRLAGLLALSTRRKY</sequence>
<dbReference type="AlphaFoldDB" id="A0A1E1KJI7"/>
<proteinExistence type="predicted"/>
<dbReference type="InParanoid" id="A0A1E1KJI7"/>
<keyword evidence="2" id="KW-1185">Reference proteome</keyword>
<comment type="caution">
    <text evidence="1">The sequence shown here is derived from an EMBL/GenBank/DDBJ whole genome shotgun (WGS) entry which is preliminary data.</text>
</comment>
<dbReference type="EMBL" id="FJUW01000014">
    <property type="protein sequence ID" value="CZS98195.1"/>
    <property type="molecule type" value="Genomic_DNA"/>
</dbReference>